<dbReference type="Proteomes" id="UP001605036">
    <property type="component" value="Unassembled WGS sequence"/>
</dbReference>
<organism evidence="1 2">
    <name type="scientific">Riccia fluitans</name>
    <dbReference type="NCBI Taxonomy" id="41844"/>
    <lineage>
        <taxon>Eukaryota</taxon>
        <taxon>Viridiplantae</taxon>
        <taxon>Streptophyta</taxon>
        <taxon>Embryophyta</taxon>
        <taxon>Marchantiophyta</taxon>
        <taxon>Marchantiopsida</taxon>
        <taxon>Marchantiidae</taxon>
        <taxon>Marchantiales</taxon>
        <taxon>Ricciaceae</taxon>
        <taxon>Riccia</taxon>
    </lineage>
</organism>
<name>A0ABD1YJG1_9MARC</name>
<evidence type="ECO:0000313" key="1">
    <source>
        <dbReference type="EMBL" id="KAL2630788.1"/>
    </source>
</evidence>
<sequence length="132" mass="15155">MKKVVEDYLAMHAIAIVEVASYAGSLVGRSSSTDGYIEANSQWLSALQSSKKGKTPQKMTLRAATKVWETTSWDDLVESLSLQAFIANNQHEVLLEEKRKREDEAEGMATKRDRFDCRLKWRNLDESRWQKM</sequence>
<comment type="caution">
    <text evidence="1">The sequence shown here is derived from an EMBL/GenBank/DDBJ whole genome shotgun (WGS) entry which is preliminary data.</text>
</comment>
<protein>
    <submittedName>
        <fullName evidence="1">Uncharacterized protein</fullName>
    </submittedName>
</protein>
<keyword evidence="2" id="KW-1185">Reference proteome</keyword>
<accession>A0ABD1YJG1</accession>
<dbReference type="AlphaFoldDB" id="A0ABD1YJG1"/>
<dbReference type="EMBL" id="JBHFFA010000004">
    <property type="protein sequence ID" value="KAL2630788.1"/>
    <property type="molecule type" value="Genomic_DNA"/>
</dbReference>
<evidence type="ECO:0000313" key="2">
    <source>
        <dbReference type="Proteomes" id="UP001605036"/>
    </source>
</evidence>
<gene>
    <name evidence="1" type="ORF">R1flu_015474</name>
</gene>
<reference evidence="1 2" key="1">
    <citation type="submission" date="2024-09" db="EMBL/GenBank/DDBJ databases">
        <title>Chromosome-scale assembly of Riccia fluitans.</title>
        <authorList>
            <person name="Paukszto L."/>
            <person name="Sawicki J."/>
            <person name="Karawczyk K."/>
            <person name="Piernik-Szablinska J."/>
            <person name="Szczecinska M."/>
            <person name="Mazdziarz M."/>
        </authorList>
    </citation>
    <scope>NUCLEOTIDE SEQUENCE [LARGE SCALE GENOMIC DNA]</scope>
    <source>
        <strain evidence="1">Rf_01</strain>
        <tissue evidence="1">Aerial parts of the thallus</tissue>
    </source>
</reference>
<proteinExistence type="predicted"/>